<evidence type="ECO:0000313" key="2">
    <source>
        <dbReference type="Proteomes" id="UP001302072"/>
    </source>
</evidence>
<accession>A0ABY9YUK8</accession>
<gene>
    <name evidence="1" type="ORF">PDM29_06145</name>
</gene>
<sequence>MTEEDVRQRAETMLSELMKLDALATSDAQRRSFKEAREYLCRAAKSGLLPEIRIGSYWFAVVSDQIRVVQDGRLKGEQRAAKRAGTGKDSA</sequence>
<protein>
    <submittedName>
        <fullName evidence="1">Uncharacterized protein</fullName>
    </submittedName>
</protein>
<dbReference type="EMBL" id="CP115541">
    <property type="protein sequence ID" value="WNH53858.1"/>
    <property type="molecule type" value="Genomic_DNA"/>
</dbReference>
<dbReference type="Proteomes" id="UP001302072">
    <property type="component" value="Chromosome"/>
</dbReference>
<evidence type="ECO:0000313" key="1">
    <source>
        <dbReference type="EMBL" id="WNH53858.1"/>
    </source>
</evidence>
<name>A0ABY9YUK8_9GAMM</name>
<dbReference type="RefSeq" id="WP_311192988.1">
    <property type="nucleotide sequence ID" value="NZ_CP115541.1"/>
</dbReference>
<reference evidence="1 2" key="1">
    <citation type="submission" date="2022-12" db="EMBL/GenBank/DDBJ databases">
        <title>Two new species, Stenotrophomonas aracearum and Stenotrophomonas oahuensis, isolated from Anthurium (Araceae family) in Hawaii.</title>
        <authorList>
            <person name="Chunag S.C."/>
            <person name="Dobhal S."/>
            <person name="Alvarez A."/>
            <person name="Arif M."/>
        </authorList>
    </citation>
    <scope>NUCLEOTIDE SEQUENCE [LARGE SCALE GENOMIC DNA]</scope>
    <source>
        <strain evidence="1 2">A5586</strain>
    </source>
</reference>
<keyword evidence="2" id="KW-1185">Reference proteome</keyword>
<proteinExistence type="predicted"/>
<organism evidence="1 2">
    <name type="scientific">Stenotrophomonas oahuensis</name>
    <dbReference type="NCBI Taxonomy" id="3003271"/>
    <lineage>
        <taxon>Bacteria</taxon>
        <taxon>Pseudomonadati</taxon>
        <taxon>Pseudomonadota</taxon>
        <taxon>Gammaproteobacteria</taxon>
        <taxon>Lysobacterales</taxon>
        <taxon>Lysobacteraceae</taxon>
        <taxon>Stenotrophomonas</taxon>
    </lineage>
</organism>